<evidence type="ECO:0000313" key="3">
    <source>
        <dbReference type="Proteomes" id="UP000663891"/>
    </source>
</evidence>
<dbReference type="Proteomes" id="UP000663891">
    <property type="component" value="Unassembled WGS sequence"/>
</dbReference>
<evidence type="ECO:0000313" key="2">
    <source>
        <dbReference type="EMBL" id="CAF0911760.1"/>
    </source>
</evidence>
<gene>
    <name evidence="2" type="ORF">VCS650_LOCUS9882</name>
</gene>
<proteinExistence type="predicted"/>
<comment type="caution">
    <text evidence="2">The sequence shown here is derived from an EMBL/GenBank/DDBJ whole genome shotgun (WGS) entry which is preliminary data.</text>
</comment>
<accession>A0A814ACT9</accession>
<sequence length="98" mass="11105">MALFQILAVLVFTSLFAASQIYSIITANIAKDSYRRAVEQLITSFIATYGYGPYASSFYCYCLSKRFRNQLVVSVKELICGIRTNQVFPNTQRNSTHT</sequence>
<protein>
    <submittedName>
        <fullName evidence="2">Uncharacterized protein</fullName>
    </submittedName>
</protein>
<evidence type="ECO:0000256" key="1">
    <source>
        <dbReference type="SAM" id="SignalP"/>
    </source>
</evidence>
<keyword evidence="1" id="KW-0732">Signal</keyword>
<feature type="chain" id="PRO_5043792488" evidence="1">
    <location>
        <begin position="19"/>
        <end position="98"/>
    </location>
</feature>
<reference evidence="2" key="1">
    <citation type="submission" date="2021-02" db="EMBL/GenBank/DDBJ databases">
        <authorList>
            <person name="Nowell W R."/>
        </authorList>
    </citation>
    <scope>NUCLEOTIDE SEQUENCE</scope>
</reference>
<feature type="signal peptide" evidence="1">
    <location>
        <begin position="1"/>
        <end position="18"/>
    </location>
</feature>
<dbReference type="AlphaFoldDB" id="A0A814ACT9"/>
<organism evidence="2 3">
    <name type="scientific">Adineta steineri</name>
    <dbReference type="NCBI Taxonomy" id="433720"/>
    <lineage>
        <taxon>Eukaryota</taxon>
        <taxon>Metazoa</taxon>
        <taxon>Spiralia</taxon>
        <taxon>Gnathifera</taxon>
        <taxon>Rotifera</taxon>
        <taxon>Eurotatoria</taxon>
        <taxon>Bdelloidea</taxon>
        <taxon>Adinetida</taxon>
        <taxon>Adinetidae</taxon>
        <taxon>Adineta</taxon>
    </lineage>
</organism>
<dbReference type="EMBL" id="CAJNON010000069">
    <property type="protein sequence ID" value="CAF0911760.1"/>
    <property type="molecule type" value="Genomic_DNA"/>
</dbReference>
<name>A0A814ACT9_9BILA</name>
<dbReference type="OrthoDB" id="10034407at2759"/>